<evidence type="ECO:0000256" key="5">
    <source>
        <dbReference type="ARBA" id="ARBA00023274"/>
    </source>
</evidence>
<dbReference type="InterPro" id="IPR036164">
    <property type="entry name" value="bL21-like_sf"/>
</dbReference>
<dbReference type="SUPFAM" id="SSF141091">
    <property type="entry name" value="L21p-like"/>
    <property type="match status" value="1"/>
</dbReference>
<reference evidence="8 9" key="1">
    <citation type="submission" date="2018-10" db="EMBL/GenBank/DDBJ databases">
        <title>Genomic Encyclopedia of Type Strains, Phase IV (KMG-IV): sequencing the most valuable type-strain genomes for metagenomic binning, comparative biology and taxonomic classification.</title>
        <authorList>
            <person name="Goeker M."/>
        </authorList>
    </citation>
    <scope>NUCLEOTIDE SEQUENCE [LARGE SCALE GENOMIC DNA]</scope>
    <source>
        <strain evidence="8 9">DSM 25080</strain>
    </source>
</reference>
<dbReference type="GO" id="GO:0003735">
    <property type="term" value="F:structural constituent of ribosome"/>
    <property type="evidence" value="ECO:0007669"/>
    <property type="project" value="InterPro"/>
</dbReference>
<dbReference type="EMBL" id="REFJ01000006">
    <property type="protein sequence ID" value="RMA78407.1"/>
    <property type="molecule type" value="Genomic_DNA"/>
</dbReference>
<dbReference type="GO" id="GO:0005840">
    <property type="term" value="C:ribosome"/>
    <property type="evidence" value="ECO:0007669"/>
    <property type="project" value="UniProtKB-KW"/>
</dbReference>
<comment type="subunit">
    <text evidence="6">Part of the 50S ribosomal subunit. Contacts protein L20.</text>
</comment>
<dbReference type="Pfam" id="PF00829">
    <property type="entry name" value="Ribosomal_L21p"/>
    <property type="match status" value="1"/>
</dbReference>
<dbReference type="Proteomes" id="UP000267187">
    <property type="component" value="Unassembled WGS sequence"/>
</dbReference>
<protein>
    <recommendedName>
        <fullName evidence="6">Large ribosomal subunit protein bL21</fullName>
    </recommendedName>
</protein>
<gene>
    <name evidence="6" type="primary">rplU</name>
    <name evidence="8" type="ORF">DFR27_2338</name>
</gene>
<dbReference type="PANTHER" id="PTHR21349">
    <property type="entry name" value="50S RIBOSOMAL PROTEIN L21"/>
    <property type="match status" value="1"/>
</dbReference>
<dbReference type="GO" id="GO:0019843">
    <property type="term" value="F:rRNA binding"/>
    <property type="evidence" value="ECO:0007669"/>
    <property type="project" value="UniProtKB-UniRule"/>
</dbReference>
<dbReference type="GO" id="GO:0005737">
    <property type="term" value="C:cytoplasm"/>
    <property type="evidence" value="ECO:0007669"/>
    <property type="project" value="UniProtKB-ARBA"/>
</dbReference>
<evidence type="ECO:0000256" key="2">
    <source>
        <dbReference type="ARBA" id="ARBA00022730"/>
    </source>
</evidence>
<sequence>MYAVIKSGGKQYRVQEGEVVRLEKIEVATGESVDFDEVLLVANGEDVKVGAPVVEGAKVTAEVVGQLRGDKVKIVKFRRRKHSKKTQGHRQWHTDVKITGIQA</sequence>
<dbReference type="InterPro" id="IPR028909">
    <property type="entry name" value="bL21-like"/>
</dbReference>
<keyword evidence="4 6" id="KW-0689">Ribosomal protein</keyword>
<comment type="function">
    <text evidence="6 7">This protein binds to 23S rRNA in the presence of protein L20.</text>
</comment>
<dbReference type="GO" id="GO:1990904">
    <property type="term" value="C:ribonucleoprotein complex"/>
    <property type="evidence" value="ECO:0007669"/>
    <property type="project" value="UniProtKB-KW"/>
</dbReference>
<comment type="similarity">
    <text evidence="1 6 7">Belongs to the bacterial ribosomal protein bL21 family.</text>
</comment>
<evidence type="ECO:0000256" key="1">
    <source>
        <dbReference type="ARBA" id="ARBA00008563"/>
    </source>
</evidence>
<evidence type="ECO:0000313" key="8">
    <source>
        <dbReference type="EMBL" id="RMA78407.1"/>
    </source>
</evidence>
<dbReference type="OrthoDB" id="9813334at2"/>
<comment type="caution">
    <text evidence="8">The sequence shown here is derived from an EMBL/GenBank/DDBJ whole genome shotgun (WGS) entry which is preliminary data.</text>
</comment>
<dbReference type="HAMAP" id="MF_01363">
    <property type="entry name" value="Ribosomal_bL21"/>
    <property type="match status" value="1"/>
</dbReference>
<organism evidence="8 9">
    <name type="scientific">Umboniibacter marinipuniceus</name>
    <dbReference type="NCBI Taxonomy" id="569599"/>
    <lineage>
        <taxon>Bacteria</taxon>
        <taxon>Pseudomonadati</taxon>
        <taxon>Pseudomonadota</taxon>
        <taxon>Gammaproteobacteria</taxon>
        <taxon>Cellvibrionales</taxon>
        <taxon>Cellvibrionaceae</taxon>
        <taxon>Umboniibacter</taxon>
    </lineage>
</organism>
<name>A0A3M0A1C2_9GAMM</name>
<dbReference type="RefSeq" id="WP_121877648.1">
    <property type="nucleotide sequence ID" value="NZ_REFJ01000006.1"/>
</dbReference>
<keyword evidence="9" id="KW-1185">Reference proteome</keyword>
<proteinExistence type="inferred from homology"/>
<dbReference type="PROSITE" id="PS01169">
    <property type="entry name" value="RIBOSOMAL_L21"/>
    <property type="match status" value="1"/>
</dbReference>
<evidence type="ECO:0000256" key="3">
    <source>
        <dbReference type="ARBA" id="ARBA00022884"/>
    </source>
</evidence>
<dbReference type="PANTHER" id="PTHR21349:SF0">
    <property type="entry name" value="LARGE RIBOSOMAL SUBUNIT PROTEIN BL21M"/>
    <property type="match status" value="1"/>
</dbReference>
<dbReference type="InterPro" id="IPR018258">
    <property type="entry name" value="Ribosomal_bL21_CS"/>
</dbReference>
<evidence type="ECO:0000256" key="6">
    <source>
        <dbReference type="HAMAP-Rule" id="MF_01363"/>
    </source>
</evidence>
<evidence type="ECO:0000313" key="9">
    <source>
        <dbReference type="Proteomes" id="UP000267187"/>
    </source>
</evidence>
<evidence type="ECO:0000256" key="4">
    <source>
        <dbReference type="ARBA" id="ARBA00022980"/>
    </source>
</evidence>
<keyword evidence="5 6" id="KW-0687">Ribonucleoprotein</keyword>
<keyword evidence="3 6" id="KW-0694">RNA-binding</keyword>
<dbReference type="GO" id="GO:0006412">
    <property type="term" value="P:translation"/>
    <property type="evidence" value="ECO:0007669"/>
    <property type="project" value="UniProtKB-UniRule"/>
</dbReference>
<evidence type="ECO:0000256" key="7">
    <source>
        <dbReference type="RuleBase" id="RU000562"/>
    </source>
</evidence>
<keyword evidence="2 6" id="KW-0699">rRNA-binding</keyword>
<dbReference type="NCBIfam" id="TIGR00061">
    <property type="entry name" value="L21"/>
    <property type="match status" value="1"/>
</dbReference>
<accession>A0A3M0A1C2</accession>
<dbReference type="AlphaFoldDB" id="A0A3M0A1C2"/>
<dbReference type="InterPro" id="IPR001787">
    <property type="entry name" value="Ribosomal_bL21"/>
</dbReference>